<proteinExistence type="predicted"/>
<sequence length="101" mass="10968">MKRGDVFLRQRAGKVPLVAAVFAAHEDQPAERGGSDGLHVGNGVGDEVERMERAAADAFAERKRHLQKRCAAVEIDCIPVLDKRGGEAADSHLLLLKHLFA</sequence>
<gene>
    <name evidence="1" type="ORF">SDC9_117646</name>
</gene>
<name>A0A645BZC6_9ZZZZ</name>
<protein>
    <submittedName>
        <fullName evidence="1">Uncharacterized protein</fullName>
    </submittedName>
</protein>
<comment type="caution">
    <text evidence="1">The sequence shown here is derived from an EMBL/GenBank/DDBJ whole genome shotgun (WGS) entry which is preliminary data.</text>
</comment>
<dbReference type="EMBL" id="VSSQ01023621">
    <property type="protein sequence ID" value="MPM70689.1"/>
    <property type="molecule type" value="Genomic_DNA"/>
</dbReference>
<reference evidence="1" key="1">
    <citation type="submission" date="2019-08" db="EMBL/GenBank/DDBJ databases">
        <authorList>
            <person name="Kucharzyk K."/>
            <person name="Murdoch R.W."/>
            <person name="Higgins S."/>
            <person name="Loffler F."/>
        </authorList>
    </citation>
    <scope>NUCLEOTIDE SEQUENCE</scope>
</reference>
<accession>A0A645BZC6</accession>
<organism evidence="1">
    <name type="scientific">bioreactor metagenome</name>
    <dbReference type="NCBI Taxonomy" id="1076179"/>
    <lineage>
        <taxon>unclassified sequences</taxon>
        <taxon>metagenomes</taxon>
        <taxon>ecological metagenomes</taxon>
    </lineage>
</organism>
<dbReference type="AlphaFoldDB" id="A0A645BZC6"/>
<evidence type="ECO:0000313" key="1">
    <source>
        <dbReference type="EMBL" id="MPM70689.1"/>
    </source>
</evidence>